<evidence type="ECO:0000313" key="2">
    <source>
        <dbReference type="WBParaSite" id="PDA_v2.g29488.t1"/>
    </source>
</evidence>
<dbReference type="WBParaSite" id="PDA_v2.g29488.t1">
    <property type="protein sequence ID" value="PDA_v2.g29488.t1"/>
    <property type="gene ID" value="PDA_v2.g29488"/>
</dbReference>
<reference evidence="2" key="1">
    <citation type="submission" date="2022-11" db="UniProtKB">
        <authorList>
            <consortium name="WormBaseParasite"/>
        </authorList>
    </citation>
    <scope>IDENTIFICATION</scope>
</reference>
<sequence>MFPTTTTIPITTTSTTTTTTTTACPNPCGAVPADATVLVSQMADASCMFTTSVSCVNPAFMLQFNIIDTQMPPVTLTCNFMNPLMPFYEYPSITGIRAVMSITCS</sequence>
<keyword evidence="1" id="KW-1185">Reference proteome</keyword>
<accession>A0A914QIS2</accession>
<evidence type="ECO:0000313" key="1">
    <source>
        <dbReference type="Proteomes" id="UP000887578"/>
    </source>
</evidence>
<name>A0A914QIS2_9BILA</name>
<proteinExistence type="predicted"/>
<protein>
    <submittedName>
        <fullName evidence="2">Uncharacterized protein</fullName>
    </submittedName>
</protein>
<organism evidence="1 2">
    <name type="scientific">Panagrolaimus davidi</name>
    <dbReference type="NCBI Taxonomy" id="227884"/>
    <lineage>
        <taxon>Eukaryota</taxon>
        <taxon>Metazoa</taxon>
        <taxon>Ecdysozoa</taxon>
        <taxon>Nematoda</taxon>
        <taxon>Chromadorea</taxon>
        <taxon>Rhabditida</taxon>
        <taxon>Tylenchina</taxon>
        <taxon>Panagrolaimomorpha</taxon>
        <taxon>Panagrolaimoidea</taxon>
        <taxon>Panagrolaimidae</taxon>
        <taxon>Panagrolaimus</taxon>
    </lineage>
</organism>
<dbReference type="Proteomes" id="UP000887578">
    <property type="component" value="Unplaced"/>
</dbReference>
<dbReference type="AlphaFoldDB" id="A0A914QIS2"/>